<feature type="region of interest" description="Disordered" evidence="1">
    <location>
        <begin position="1"/>
        <end position="44"/>
    </location>
</feature>
<feature type="compositionally biased region" description="Basic and acidic residues" evidence="1">
    <location>
        <begin position="21"/>
        <end position="31"/>
    </location>
</feature>
<keyword evidence="2" id="KW-1133">Transmembrane helix</keyword>
<dbReference type="RefSeq" id="WP_211110412.1">
    <property type="nucleotide sequence ID" value="NZ_JAEKJA010000020.1"/>
</dbReference>
<proteinExistence type="predicted"/>
<dbReference type="Gene3D" id="3.30.70.270">
    <property type="match status" value="1"/>
</dbReference>
<reference evidence="4" key="1">
    <citation type="submission" date="2020-12" db="EMBL/GenBank/DDBJ databases">
        <title>Bacterial taxonomy.</title>
        <authorList>
            <person name="Pan X."/>
        </authorList>
    </citation>
    <scope>NUCLEOTIDE SEQUENCE</scope>
    <source>
        <strain evidence="4">B2012</strain>
    </source>
</reference>
<name>A0A934MJ07_9HYPH</name>
<dbReference type="InterPro" id="IPR043128">
    <property type="entry name" value="Rev_trsase/Diguanyl_cyclase"/>
</dbReference>
<feature type="transmembrane region" description="Helical" evidence="2">
    <location>
        <begin position="94"/>
        <end position="119"/>
    </location>
</feature>
<dbReference type="Pfam" id="PF00563">
    <property type="entry name" value="EAL"/>
    <property type="match status" value="1"/>
</dbReference>
<feature type="domain" description="EAL" evidence="3">
    <location>
        <begin position="339"/>
        <end position="593"/>
    </location>
</feature>
<evidence type="ECO:0000313" key="5">
    <source>
        <dbReference type="Proteomes" id="UP000609531"/>
    </source>
</evidence>
<dbReference type="InterPro" id="IPR035919">
    <property type="entry name" value="EAL_sf"/>
</dbReference>
<keyword evidence="2" id="KW-0472">Membrane</keyword>
<evidence type="ECO:0000256" key="2">
    <source>
        <dbReference type="SAM" id="Phobius"/>
    </source>
</evidence>
<dbReference type="InterPro" id="IPR029787">
    <property type="entry name" value="Nucleotide_cyclase"/>
</dbReference>
<dbReference type="SUPFAM" id="SSF55073">
    <property type="entry name" value="Nucleotide cyclase"/>
    <property type="match status" value="1"/>
</dbReference>
<feature type="transmembrane region" description="Helical" evidence="2">
    <location>
        <begin position="67"/>
        <end position="88"/>
    </location>
</feature>
<evidence type="ECO:0000256" key="1">
    <source>
        <dbReference type="SAM" id="MobiDB-lite"/>
    </source>
</evidence>
<gene>
    <name evidence="4" type="ORF">JCR33_18790</name>
</gene>
<dbReference type="PANTHER" id="PTHR33121">
    <property type="entry name" value="CYCLIC DI-GMP PHOSPHODIESTERASE PDEF"/>
    <property type="match status" value="1"/>
</dbReference>
<dbReference type="InterPro" id="IPR050706">
    <property type="entry name" value="Cyclic-di-GMP_PDE-like"/>
</dbReference>
<organism evidence="4 5">
    <name type="scientific">Acuticoccus mangrovi</name>
    <dbReference type="NCBI Taxonomy" id="2796142"/>
    <lineage>
        <taxon>Bacteria</taxon>
        <taxon>Pseudomonadati</taxon>
        <taxon>Pseudomonadota</taxon>
        <taxon>Alphaproteobacteria</taxon>
        <taxon>Hyphomicrobiales</taxon>
        <taxon>Amorphaceae</taxon>
        <taxon>Acuticoccus</taxon>
    </lineage>
</organism>
<dbReference type="Pfam" id="PF00990">
    <property type="entry name" value="GGDEF"/>
    <property type="match status" value="1"/>
</dbReference>
<dbReference type="SMART" id="SM00052">
    <property type="entry name" value="EAL"/>
    <property type="match status" value="1"/>
</dbReference>
<dbReference type="InterPro" id="IPR000160">
    <property type="entry name" value="GGDEF_dom"/>
</dbReference>
<keyword evidence="5" id="KW-1185">Reference proteome</keyword>
<dbReference type="PROSITE" id="PS50883">
    <property type="entry name" value="EAL"/>
    <property type="match status" value="1"/>
</dbReference>
<sequence>MSRPTYRTMQKTTSAGGAHNSLREGSSEPPRRAGKPASAEPKSNHSADLGIYSLLNRFLGNNYRLKVLTIAFFGTQIPLAVVLVYFAVTVAPDWQARLALLGVVLFATVLATGLTMWLLSGLIRPVLKTSGALQAYRSARTITPLPGGYRDAAGTLMQDTHETLLQLERIRDRIETIDDTTGLPNRARIVATLNEMIAQEEPFHLAVIRLANAGRITDAVDKDAREQAIRAIARRLGATLPENITLGRIDVDTFVAVTLDTVVHNCTSTIGAALPQCTRTLAAGGIAVKPALTVGIAAFPDDGSDAETLLETATAAGATSLTTPVVAQTPGVRRALLDRRRLEDRLQDALEQKEFCLFYQPVVDLAANRIRAAEALLRWRTDGGRIHLPEAFIPVAEASGLMEPIAWWVLNEACRQMVSWADEGRGPERLAVNLSMEQFLDPNLTNRIVDTLSAHDLSPVQLQVEVTEFAATDDHEYTRRVFGQLREAGIGVTLDNFGRAFAGIGQLHALPFDTLKIDRSFIQGVHRRPSAQAVCAALVSLTGGLGRDLVAEGVELLDEVRYLEGIGLRLFQGYYFGRPAPPEVYTTAIDAQAPPAGVIDQHP</sequence>
<feature type="compositionally biased region" description="Polar residues" evidence="1">
    <location>
        <begin position="1"/>
        <end position="15"/>
    </location>
</feature>
<dbReference type="PANTHER" id="PTHR33121:SF79">
    <property type="entry name" value="CYCLIC DI-GMP PHOSPHODIESTERASE PDED-RELATED"/>
    <property type="match status" value="1"/>
</dbReference>
<evidence type="ECO:0000313" key="4">
    <source>
        <dbReference type="EMBL" id="MBJ3777761.1"/>
    </source>
</evidence>
<evidence type="ECO:0000259" key="3">
    <source>
        <dbReference type="PROSITE" id="PS50883"/>
    </source>
</evidence>
<keyword evidence="2" id="KW-0812">Transmembrane</keyword>
<dbReference type="InterPro" id="IPR001633">
    <property type="entry name" value="EAL_dom"/>
</dbReference>
<dbReference type="GO" id="GO:0071111">
    <property type="term" value="F:cyclic-guanylate-specific phosphodiesterase activity"/>
    <property type="evidence" value="ECO:0007669"/>
    <property type="project" value="InterPro"/>
</dbReference>
<dbReference type="SUPFAM" id="SSF141868">
    <property type="entry name" value="EAL domain-like"/>
    <property type="match status" value="1"/>
</dbReference>
<comment type="caution">
    <text evidence="4">The sequence shown here is derived from an EMBL/GenBank/DDBJ whole genome shotgun (WGS) entry which is preliminary data.</text>
</comment>
<dbReference type="Gene3D" id="3.20.20.450">
    <property type="entry name" value="EAL domain"/>
    <property type="match status" value="1"/>
</dbReference>
<protein>
    <submittedName>
        <fullName evidence="4">EAL domain-containing protein</fullName>
    </submittedName>
</protein>
<dbReference type="Proteomes" id="UP000609531">
    <property type="component" value="Unassembled WGS sequence"/>
</dbReference>
<dbReference type="SMART" id="SM00267">
    <property type="entry name" value="GGDEF"/>
    <property type="match status" value="1"/>
</dbReference>
<dbReference type="CDD" id="cd01948">
    <property type="entry name" value="EAL"/>
    <property type="match status" value="1"/>
</dbReference>
<accession>A0A934MJ07</accession>
<dbReference type="AlphaFoldDB" id="A0A934MJ07"/>
<dbReference type="EMBL" id="JAEKJA010000020">
    <property type="protein sequence ID" value="MBJ3777761.1"/>
    <property type="molecule type" value="Genomic_DNA"/>
</dbReference>